<dbReference type="Pfam" id="PF04143">
    <property type="entry name" value="Sulf_transp"/>
    <property type="match status" value="1"/>
</dbReference>
<feature type="transmembrane region" description="Helical" evidence="9">
    <location>
        <begin position="86"/>
        <end position="109"/>
    </location>
</feature>
<name>A0A376AAE4_9HYPH</name>
<keyword evidence="7 9" id="KW-0472">Membrane</keyword>
<evidence type="ECO:0000256" key="4">
    <source>
        <dbReference type="ARBA" id="ARBA00022519"/>
    </source>
</evidence>
<keyword evidence="6 9" id="KW-1133">Transmembrane helix</keyword>
<dbReference type="Proteomes" id="UP000254764">
    <property type="component" value="Unassembled WGS sequence"/>
</dbReference>
<feature type="transmembrane region" description="Helical" evidence="9">
    <location>
        <begin position="291"/>
        <end position="313"/>
    </location>
</feature>
<sequence length="348" mass="35589">METLPVGLLAALVGLAGGLVLGLAWRLGSLCTLAALESAVYGTEQKRLRSWGIVLGVAILGTQIGALAGLIDLKGTLYQAFAWDPFASIVGGLMFGYGMAMAGNCGFGALARFGGGDLRSLVLVVVMGITAFVALSGPLAPLRIFLFPQSEAVSPHGIADDLQAALGIPVIVTIIAAALACLVWALSYERLRQDRRMIAWAVAAGLAVTWCFAGTSYLSQFSLGAISPEGPSFTAPLGRTLIYLMTATAGGINFSVGSVAGVAAGAFIGSMFKGTFVWEACEDPRELRRQVGGAALMGIGGVIAMGCSIGQGVSGIAALAWSGPVTLLCIIVGALFGLRQLIGGFQSI</sequence>
<dbReference type="AlphaFoldDB" id="A0A376AAE4"/>
<evidence type="ECO:0000256" key="3">
    <source>
        <dbReference type="ARBA" id="ARBA00022475"/>
    </source>
</evidence>
<dbReference type="PANTHER" id="PTHR30574">
    <property type="entry name" value="INNER MEMBRANE PROTEIN YEDE"/>
    <property type="match status" value="1"/>
</dbReference>
<comment type="subcellular location">
    <subcellularLocation>
        <location evidence="1">Cell inner membrane</location>
        <topology evidence="1">Multi-pass membrane protein</topology>
    </subcellularLocation>
</comment>
<keyword evidence="11" id="KW-1185">Reference proteome</keyword>
<comment type="similarity">
    <text evidence="8">Belongs to the TsuA/YedE (TC 9.B.102) family.</text>
</comment>
<evidence type="ECO:0000256" key="1">
    <source>
        <dbReference type="ARBA" id="ARBA00004429"/>
    </source>
</evidence>
<keyword evidence="2" id="KW-0813">Transport</keyword>
<feature type="transmembrane region" description="Helical" evidence="9">
    <location>
        <begin position="48"/>
        <end position="71"/>
    </location>
</feature>
<evidence type="ECO:0000313" key="10">
    <source>
        <dbReference type="EMBL" id="SSC64617.1"/>
    </source>
</evidence>
<evidence type="ECO:0000256" key="8">
    <source>
        <dbReference type="ARBA" id="ARBA00035655"/>
    </source>
</evidence>
<accession>A0A376AAE4</accession>
<dbReference type="OrthoDB" id="7984363at2"/>
<proteinExistence type="inferred from homology"/>
<dbReference type="EMBL" id="UEYP01000012">
    <property type="protein sequence ID" value="SSC64617.1"/>
    <property type="molecule type" value="Genomic_DNA"/>
</dbReference>
<reference evidence="11" key="1">
    <citation type="submission" date="2018-07" db="EMBL/GenBank/DDBJ databases">
        <authorList>
            <person name="Peiro R."/>
            <person name="Begona"/>
            <person name="Cbmso G."/>
            <person name="Lopez M."/>
            <person name="Gonzalez S."/>
        </authorList>
    </citation>
    <scope>NUCLEOTIDE SEQUENCE [LARGE SCALE GENOMIC DNA]</scope>
</reference>
<dbReference type="GO" id="GO:0005886">
    <property type="term" value="C:plasma membrane"/>
    <property type="evidence" value="ECO:0007669"/>
    <property type="project" value="UniProtKB-SubCell"/>
</dbReference>
<dbReference type="InterPro" id="IPR007272">
    <property type="entry name" value="Sulf_transp_TsuA/YedE"/>
</dbReference>
<keyword evidence="5 9" id="KW-0812">Transmembrane</keyword>
<evidence type="ECO:0000256" key="7">
    <source>
        <dbReference type="ARBA" id="ARBA00023136"/>
    </source>
</evidence>
<gene>
    <name evidence="10" type="ORF">RHIZ70_325</name>
</gene>
<dbReference type="RefSeq" id="WP_115671836.1">
    <property type="nucleotide sequence ID" value="NZ_UEYP01000012.1"/>
</dbReference>
<feature type="transmembrane region" description="Helical" evidence="9">
    <location>
        <begin position="166"/>
        <end position="186"/>
    </location>
</feature>
<dbReference type="PANTHER" id="PTHR30574:SF1">
    <property type="entry name" value="SULPHUR TRANSPORT DOMAIN-CONTAINING PROTEIN"/>
    <property type="match status" value="1"/>
</dbReference>
<feature type="transmembrane region" description="Helical" evidence="9">
    <location>
        <begin position="198"/>
        <end position="221"/>
    </location>
</feature>
<keyword evidence="3" id="KW-1003">Cell membrane</keyword>
<evidence type="ECO:0000256" key="2">
    <source>
        <dbReference type="ARBA" id="ARBA00022448"/>
    </source>
</evidence>
<evidence type="ECO:0000256" key="5">
    <source>
        <dbReference type="ARBA" id="ARBA00022692"/>
    </source>
</evidence>
<feature type="transmembrane region" description="Helical" evidence="9">
    <location>
        <begin position="121"/>
        <end position="146"/>
    </location>
</feature>
<keyword evidence="4" id="KW-0997">Cell inner membrane</keyword>
<evidence type="ECO:0000256" key="6">
    <source>
        <dbReference type="ARBA" id="ARBA00022989"/>
    </source>
</evidence>
<evidence type="ECO:0000256" key="9">
    <source>
        <dbReference type="SAM" id="Phobius"/>
    </source>
</evidence>
<organism evidence="10 11">
    <name type="scientific">Ciceribacter selenitireducens ATCC BAA-1503</name>
    <dbReference type="NCBI Taxonomy" id="1336235"/>
    <lineage>
        <taxon>Bacteria</taxon>
        <taxon>Pseudomonadati</taxon>
        <taxon>Pseudomonadota</taxon>
        <taxon>Alphaproteobacteria</taxon>
        <taxon>Hyphomicrobiales</taxon>
        <taxon>Rhizobiaceae</taxon>
        <taxon>Ciceribacter</taxon>
    </lineage>
</organism>
<feature type="transmembrane region" description="Helical" evidence="9">
    <location>
        <begin position="241"/>
        <end position="270"/>
    </location>
</feature>
<feature type="transmembrane region" description="Helical" evidence="9">
    <location>
        <begin position="6"/>
        <end position="27"/>
    </location>
</feature>
<feature type="transmembrane region" description="Helical" evidence="9">
    <location>
        <begin position="319"/>
        <end position="338"/>
    </location>
</feature>
<evidence type="ECO:0000313" key="11">
    <source>
        <dbReference type="Proteomes" id="UP000254764"/>
    </source>
</evidence>
<protein>
    <submittedName>
        <fullName evidence="10">Uncharacterized protein</fullName>
    </submittedName>
</protein>